<sequence>MFSYYLVNRNFMKMWSSNLSSILGGRFKELAIPLIVLSLTKSPFITGLVALSQQLGSILLAVPMGTWIEGKNKRTIAVFSKLFSFIIVFFLSLLLFSNQINSLLIASLLFLAGVSGLASRTAFNAMIPSVSGRDKLVNAHTSLEAADAIATLIGPLVGGILIARYGASMTMAICSLFILLSMIWMWRVKFTEDVGASPSKENHVREKMRSFAEKSKEGFKYLVDNEFQFISTVTICVLSFSTSFVVLTVIIHGKNTLNLDPDSIGFLLACAGIGNIAGVLLLKWMNQLSWIPTLAVLLAISGAGTLLLSISYNYWLSCFGMILFDGVLSMAFVVQASVHQGITPDGALSRVRSSTYVLGGIFAMLGSFLSGAIPAFATTNAALAVGALVLMIPAIYIYSLKKRSVPMNQVEPISLKG</sequence>
<keyword evidence="5 7" id="KW-1133">Transmembrane helix</keyword>
<dbReference type="Pfam" id="PF05977">
    <property type="entry name" value="MFS_3"/>
    <property type="match status" value="1"/>
</dbReference>
<evidence type="ECO:0000256" key="5">
    <source>
        <dbReference type="ARBA" id="ARBA00022989"/>
    </source>
</evidence>
<dbReference type="CDD" id="cd06173">
    <property type="entry name" value="MFS_MefA_like"/>
    <property type="match status" value="1"/>
</dbReference>
<comment type="subcellular location">
    <subcellularLocation>
        <location evidence="1">Cell membrane</location>
        <topology evidence="1">Multi-pass membrane protein</topology>
    </subcellularLocation>
</comment>
<evidence type="ECO:0000313" key="9">
    <source>
        <dbReference type="Proteomes" id="UP000642571"/>
    </source>
</evidence>
<evidence type="ECO:0000256" key="4">
    <source>
        <dbReference type="ARBA" id="ARBA00022692"/>
    </source>
</evidence>
<protein>
    <submittedName>
        <fullName evidence="8">MFS transporter</fullName>
    </submittedName>
</protein>
<evidence type="ECO:0000256" key="2">
    <source>
        <dbReference type="ARBA" id="ARBA00022448"/>
    </source>
</evidence>
<accession>A0ABQ1Q5R5</accession>
<dbReference type="Gene3D" id="1.20.1250.20">
    <property type="entry name" value="MFS general substrate transporter like domains"/>
    <property type="match status" value="1"/>
</dbReference>
<comment type="caution">
    <text evidence="8">The sequence shown here is derived from an EMBL/GenBank/DDBJ whole genome shotgun (WGS) entry which is preliminary data.</text>
</comment>
<evidence type="ECO:0000256" key="3">
    <source>
        <dbReference type="ARBA" id="ARBA00022475"/>
    </source>
</evidence>
<gene>
    <name evidence="8" type="ORF">GCM10011389_22330</name>
</gene>
<dbReference type="PANTHER" id="PTHR23513:SF6">
    <property type="entry name" value="MAJOR FACILITATOR SUPERFAMILY ASSOCIATED DOMAIN-CONTAINING PROTEIN"/>
    <property type="match status" value="1"/>
</dbReference>
<dbReference type="InterPro" id="IPR010290">
    <property type="entry name" value="TM_effector"/>
</dbReference>
<reference evidence="9" key="1">
    <citation type="journal article" date="2019" name="Int. J. Syst. Evol. Microbiol.">
        <title>The Global Catalogue of Microorganisms (GCM) 10K type strain sequencing project: providing services to taxonomists for standard genome sequencing and annotation.</title>
        <authorList>
            <consortium name="The Broad Institute Genomics Platform"/>
            <consortium name="The Broad Institute Genome Sequencing Center for Infectious Disease"/>
            <person name="Wu L."/>
            <person name="Ma J."/>
        </authorList>
    </citation>
    <scope>NUCLEOTIDE SEQUENCE [LARGE SCALE GENOMIC DNA]</scope>
    <source>
        <strain evidence="9">CGMCC 1.15353</strain>
    </source>
</reference>
<feature type="transmembrane region" description="Helical" evidence="7">
    <location>
        <begin position="263"/>
        <end position="282"/>
    </location>
</feature>
<keyword evidence="6 7" id="KW-0472">Membrane</keyword>
<keyword evidence="2" id="KW-0813">Transport</keyword>
<feature type="transmembrane region" description="Helical" evidence="7">
    <location>
        <begin position="44"/>
        <end position="64"/>
    </location>
</feature>
<organism evidence="8 9">
    <name type="scientific">Pontibacillus salipaludis</name>
    <dbReference type="NCBI Taxonomy" id="1697394"/>
    <lineage>
        <taxon>Bacteria</taxon>
        <taxon>Bacillati</taxon>
        <taxon>Bacillota</taxon>
        <taxon>Bacilli</taxon>
        <taxon>Bacillales</taxon>
        <taxon>Bacillaceae</taxon>
        <taxon>Pontibacillus</taxon>
    </lineage>
</organism>
<evidence type="ECO:0000256" key="1">
    <source>
        <dbReference type="ARBA" id="ARBA00004651"/>
    </source>
</evidence>
<dbReference type="SUPFAM" id="SSF103473">
    <property type="entry name" value="MFS general substrate transporter"/>
    <property type="match status" value="1"/>
</dbReference>
<dbReference type="PANTHER" id="PTHR23513">
    <property type="entry name" value="INTEGRAL MEMBRANE EFFLUX PROTEIN-RELATED"/>
    <property type="match status" value="1"/>
</dbReference>
<proteinExistence type="predicted"/>
<keyword evidence="9" id="KW-1185">Reference proteome</keyword>
<feature type="transmembrane region" description="Helical" evidence="7">
    <location>
        <begin position="381"/>
        <end position="399"/>
    </location>
</feature>
<evidence type="ECO:0000256" key="7">
    <source>
        <dbReference type="SAM" id="Phobius"/>
    </source>
</evidence>
<name>A0ABQ1Q5R5_9BACI</name>
<dbReference type="EMBL" id="BMIN01000009">
    <property type="protein sequence ID" value="GGD14247.1"/>
    <property type="molecule type" value="Genomic_DNA"/>
</dbReference>
<feature type="transmembrane region" description="Helical" evidence="7">
    <location>
        <begin position="314"/>
        <end position="334"/>
    </location>
</feature>
<dbReference type="RefSeq" id="WP_188653753.1">
    <property type="nucleotide sequence ID" value="NZ_BMIN01000009.1"/>
</dbReference>
<feature type="transmembrane region" description="Helical" evidence="7">
    <location>
        <begin position="289"/>
        <end position="308"/>
    </location>
</feature>
<feature type="transmembrane region" description="Helical" evidence="7">
    <location>
        <begin position="355"/>
        <end position="375"/>
    </location>
</feature>
<dbReference type="Proteomes" id="UP000642571">
    <property type="component" value="Unassembled WGS sequence"/>
</dbReference>
<keyword evidence="3" id="KW-1003">Cell membrane</keyword>
<feature type="transmembrane region" description="Helical" evidence="7">
    <location>
        <begin position="102"/>
        <end position="123"/>
    </location>
</feature>
<dbReference type="InterPro" id="IPR036259">
    <property type="entry name" value="MFS_trans_sf"/>
</dbReference>
<evidence type="ECO:0000313" key="8">
    <source>
        <dbReference type="EMBL" id="GGD14247.1"/>
    </source>
</evidence>
<keyword evidence="4 7" id="KW-0812">Transmembrane</keyword>
<feature type="transmembrane region" description="Helical" evidence="7">
    <location>
        <begin position="76"/>
        <end position="96"/>
    </location>
</feature>
<evidence type="ECO:0000256" key="6">
    <source>
        <dbReference type="ARBA" id="ARBA00023136"/>
    </source>
</evidence>
<feature type="transmembrane region" description="Helical" evidence="7">
    <location>
        <begin position="169"/>
        <end position="186"/>
    </location>
</feature>
<feature type="transmembrane region" description="Helical" evidence="7">
    <location>
        <begin position="229"/>
        <end position="251"/>
    </location>
</feature>